<protein>
    <submittedName>
        <fullName evidence="1">Uncharacterized protein</fullName>
    </submittedName>
</protein>
<dbReference type="Proteomes" id="UP000827092">
    <property type="component" value="Unassembled WGS sequence"/>
</dbReference>
<dbReference type="EMBL" id="JAFNEN010005549">
    <property type="protein sequence ID" value="KAG8170396.1"/>
    <property type="molecule type" value="Genomic_DNA"/>
</dbReference>
<proteinExistence type="predicted"/>
<evidence type="ECO:0000313" key="2">
    <source>
        <dbReference type="Proteomes" id="UP000827092"/>
    </source>
</evidence>
<evidence type="ECO:0000313" key="1">
    <source>
        <dbReference type="EMBL" id="KAG8170396.1"/>
    </source>
</evidence>
<accession>A0AAV6TF65</accession>
<feature type="non-terminal residue" evidence="1">
    <location>
        <position position="1"/>
    </location>
</feature>
<organism evidence="1 2">
    <name type="scientific">Oedothorax gibbosus</name>
    <dbReference type="NCBI Taxonomy" id="931172"/>
    <lineage>
        <taxon>Eukaryota</taxon>
        <taxon>Metazoa</taxon>
        <taxon>Ecdysozoa</taxon>
        <taxon>Arthropoda</taxon>
        <taxon>Chelicerata</taxon>
        <taxon>Arachnida</taxon>
        <taxon>Araneae</taxon>
        <taxon>Araneomorphae</taxon>
        <taxon>Entelegynae</taxon>
        <taxon>Araneoidea</taxon>
        <taxon>Linyphiidae</taxon>
        <taxon>Erigoninae</taxon>
        <taxon>Oedothorax</taxon>
    </lineage>
</organism>
<reference evidence="1 2" key="1">
    <citation type="journal article" date="2022" name="Nat. Ecol. Evol.">
        <title>A masculinizing supergene underlies an exaggerated male reproductive morph in a spider.</title>
        <authorList>
            <person name="Hendrickx F."/>
            <person name="De Corte Z."/>
            <person name="Sonet G."/>
            <person name="Van Belleghem S.M."/>
            <person name="Kostlbacher S."/>
            <person name="Vangestel C."/>
        </authorList>
    </citation>
    <scope>NUCLEOTIDE SEQUENCE [LARGE SCALE GENOMIC DNA]</scope>
    <source>
        <strain evidence="1">W744_W776</strain>
    </source>
</reference>
<name>A0AAV6TF65_9ARAC</name>
<dbReference type="AlphaFoldDB" id="A0AAV6TF65"/>
<comment type="caution">
    <text evidence="1">The sequence shown here is derived from an EMBL/GenBank/DDBJ whole genome shotgun (WGS) entry which is preliminary data.</text>
</comment>
<sequence>VVEVPADVFPIPVDVRAGSDRVRPVGGGSVPHAQGACADACAARHRSGVDPERPVQRTT</sequence>
<gene>
    <name evidence="1" type="ORF">JTE90_004126</name>
</gene>
<feature type="non-terminal residue" evidence="1">
    <location>
        <position position="59"/>
    </location>
</feature>
<keyword evidence="2" id="KW-1185">Reference proteome</keyword>